<reference evidence="2 3" key="1">
    <citation type="journal article" date="2019" name="Sci. Rep.">
        <title>Orb-weaving spider Araneus ventricosus genome elucidates the spidroin gene catalogue.</title>
        <authorList>
            <person name="Kono N."/>
            <person name="Nakamura H."/>
            <person name="Ohtoshi R."/>
            <person name="Moran D.A.P."/>
            <person name="Shinohara A."/>
            <person name="Yoshida Y."/>
            <person name="Fujiwara M."/>
            <person name="Mori M."/>
            <person name="Tomita M."/>
            <person name="Arakawa K."/>
        </authorList>
    </citation>
    <scope>NUCLEOTIDE SEQUENCE [LARGE SCALE GENOMIC DNA]</scope>
</reference>
<evidence type="ECO:0000313" key="2">
    <source>
        <dbReference type="EMBL" id="GBN90455.1"/>
    </source>
</evidence>
<evidence type="ECO:0000313" key="3">
    <source>
        <dbReference type="Proteomes" id="UP000499080"/>
    </source>
</evidence>
<sequence>MIGEDLQKFSDSRVMRTIAIGGLPIRNLPKIPTALSSSPVMMEHALYLSYI</sequence>
<protein>
    <submittedName>
        <fullName evidence="2">Uncharacterized protein</fullName>
    </submittedName>
</protein>
<proteinExistence type="predicted"/>
<dbReference type="EMBL" id="BGPR01022447">
    <property type="protein sequence ID" value="GBN88764.1"/>
    <property type="molecule type" value="Genomic_DNA"/>
</dbReference>
<name>A0A4Y2SU52_ARAVE</name>
<organism evidence="2 3">
    <name type="scientific">Araneus ventricosus</name>
    <name type="common">Orbweaver spider</name>
    <name type="synonym">Epeira ventricosa</name>
    <dbReference type="NCBI Taxonomy" id="182803"/>
    <lineage>
        <taxon>Eukaryota</taxon>
        <taxon>Metazoa</taxon>
        <taxon>Ecdysozoa</taxon>
        <taxon>Arthropoda</taxon>
        <taxon>Chelicerata</taxon>
        <taxon>Arachnida</taxon>
        <taxon>Araneae</taxon>
        <taxon>Araneomorphae</taxon>
        <taxon>Entelegynae</taxon>
        <taxon>Araneoidea</taxon>
        <taxon>Araneidae</taxon>
        <taxon>Araneus</taxon>
    </lineage>
</organism>
<keyword evidence="3" id="KW-1185">Reference proteome</keyword>
<evidence type="ECO:0000313" key="1">
    <source>
        <dbReference type="EMBL" id="GBN88764.1"/>
    </source>
</evidence>
<accession>A0A4Y2SU52</accession>
<comment type="caution">
    <text evidence="2">The sequence shown here is derived from an EMBL/GenBank/DDBJ whole genome shotgun (WGS) entry which is preliminary data.</text>
</comment>
<dbReference type="EMBL" id="BGPR01023344">
    <property type="protein sequence ID" value="GBN90455.1"/>
    <property type="molecule type" value="Genomic_DNA"/>
</dbReference>
<dbReference type="AlphaFoldDB" id="A0A4Y2SU52"/>
<feature type="non-terminal residue" evidence="2">
    <location>
        <position position="51"/>
    </location>
</feature>
<dbReference type="Proteomes" id="UP000499080">
    <property type="component" value="Unassembled WGS sequence"/>
</dbReference>
<gene>
    <name evidence="1" type="ORF">AVEN_200618_1</name>
    <name evidence="2" type="ORF">AVEN_258386_1</name>
</gene>